<keyword evidence="1 6" id="KW-0963">Cytoplasm</keyword>
<dbReference type="SUPFAM" id="SSF75553">
    <property type="entry name" value="Smc hinge domain"/>
    <property type="match status" value="1"/>
</dbReference>
<evidence type="ECO:0000256" key="5">
    <source>
        <dbReference type="ARBA" id="ARBA00023125"/>
    </source>
</evidence>
<dbReference type="CDD" id="cd03278">
    <property type="entry name" value="ABC_SMC_barmotin"/>
    <property type="match status" value="2"/>
</dbReference>
<dbReference type="InterPro" id="IPR003395">
    <property type="entry name" value="RecF/RecN/SMC_N"/>
</dbReference>
<evidence type="ECO:0000313" key="8">
    <source>
        <dbReference type="EMBL" id="CAH2713291.1"/>
    </source>
</evidence>
<keyword evidence="9" id="KW-1185">Reference proteome</keyword>
<dbReference type="InterPro" id="IPR027417">
    <property type="entry name" value="P-loop_NTPase"/>
</dbReference>
<dbReference type="EMBL" id="CALBWS010000001">
    <property type="protein sequence ID" value="CAH2713291.1"/>
    <property type="molecule type" value="Genomic_DNA"/>
</dbReference>
<feature type="binding site" evidence="6">
    <location>
        <begin position="32"/>
        <end position="39"/>
    </location>
    <ligand>
        <name>ATP</name>
        <dbReference type="ChEBI" id="CHEBI:30616"/>
    </ligand>
</feature>
<keyword evidence="2 6" id="KW-0547">Nucleotide-binding</keyword>
<dbReference type="NCBIfam" id="TIGR02168">
    <property type="entry name" value="SMC_prok_B"/>
    <property type="match status" value="1"/>
</dbReference>
<evidence type="ECO:0000313" key="9">
    <source>
        <dbReference type="Proteomes" id="UP000838308"/>
    </source>
</evidence>
<comment type="subcellular location">
    <subcellularLocation>
        <location evidence="6">Cytoplasm</location>
    </subcellularLocation>
</comment>
<dbReference type="InterPro" id="IPR010935">
    <property type="entry name" value="SMC_hinge"/>
</dbReference>
<comment type="function">
    <text evidence="6">Required for chromosome condensation and partitioning.</text>
</comment>
<keyword evidence="5 6" id="KW-0238">DNA-binding</keyword>
<dbReference type="Pfam" id="PF02463">
    <property type="entry name" value="SMC_N"/>
    <property type="match status" value="1"/>
</dbReference>
<sequence>MFLKRLDIIGFKSFADRIGVDFVPGVTAVVGPNGSGKSNITDAIRWVLGEQSAKSLRGSKMEDIIFAGSDTRKALNFAEVILTLDNEDQGLGIDYNEVSVTRRVSRSGDSEFFINKQPCRLKDIIDLFMDSGLGREAFSIISQGKVEEILNSKAEDRRTIFEEAAGVLKYKNRKKKAEIKLFESQDNLNRVNDILHELESQVEPLKIQASMAKDYLEKKEELEKIEVALTVYEIEDLHQKWENFSLQLEEHQQEELKLSSDLQVKEVKIVETRDQISALDESITDLQNVLLHASEELEKLEGRKEVLKERKKNASQNKEQLQANVSELSERISQLKKSRDIQAEAVTDLGEQVKILQAKLKERQEKLQLFTENIDQKIESLKSEYIERLNNQAGANNEVKYIDQQLEQQERKSSRLDADNEKFIQERENAQNKKREIQSALEEIQEKLANQVVTFRDQQRMLETVKNNYQKQEKTLYQAYQLLQQAKSRKEMLEEMEEDYSGFFQGVKEVLKARGSKLKGIEGAVAELVAVPKEYETALEIAFGGALQHIVVDTEQNARTAIQYLKQNSFGRGTFLPLSVIKGRTLSAAQISAIQNHPSLIGVAVTLVKFDQRYAEVMNNLLGNVVITKDLQGANELAKILQYRVRMVTLDGDIVNPGGAMTGGAVKQKTSSLLTRKGELEQLKENLAIMEEKTAGLEQAVKLLKEEVQQSEDHLEEMRKNGEALRLKEQSIKGDLREAELGEKNINDRLAIYDLEKGQFSDEKNTLLKRKTELVEAIENYKDSIAELDRYIMKLTEQKTNDMTSKEALANELNDLKVEFASKNEQFTNKKELFALLNADLEESEQKLAIFSEDLNLLTAEMTNSSSGEEQLEAAAKRKQQDKEATLQLITIRRQERLQLQGALEEIEIAAKELKRLHKGMIVVLKDEEVKINRLDVELENRLEHLREEYLLSFEGAKEQYPLTIPVDDARKKVKLIKLAIDELGNVNLGSIEEYERVSERFEFLNEQKTDLQEAKDTLFQVIEEMDIEMKKRFEQTFNGIREHFEPTFRALFGGGRADLVLTVPEDLLNTGVEIVAQPPGKKLQNLGLLSGGERALTAIALLFSILKVRPVPFCILDEVEAALDDANVYRFSQYLKRYSSETQFIVITHRKGTMEEADVLYGVTMQESGVSKLVSVRLEETKELVEL</sequence>
<feature type="coiled-coil region" evidence="6">
    <location>
        <begin position="406"/>
        <end position="475"/>
    </location>
</feature>
<dbReference type="InterPro" id="IPR036277">
    <property type="entry name" value="SMC_hinge_sf"/>
</dbReference>
<evidence type="ECO:0000256" key="2">
    <source>
        <dbReference type="ARBA" id="ARBA00022741"/>
    </source>
</evidence>
<dbReference type="RefSeq" id="WP_248733617.1">
    <property type="nucleotide sequence ID" value="NZ_CALBWS010000001.1"/>
</dbReference>
<evidence type="ECO:0000256" key="4">
    <source>
        <dbReference type="ARBA" id="ARBA00023054"/>
    </source>
</evidence>
<proteinExistence type="inferred from homology"/>
<dbReference type="Proteomes" id="UP000838308">
    <property type="component" value="Unassembled WGS sequence"/>
</dbReference>
<reference evidence="8" key="1">
    <citation type="submission" date="2022-04" db="EMBL/GenBank/DDBJ databases">
        <authorList>
            <person name="Criscuolo A."/>
        </authorList>
    </citation>
    <scope>NUCLEOTIDE SEQUENCE</scope>
    <source>
        <strain evidence="8">CIP111895</strain>
    </source>
</reference>
<evidence type="ECO:0000259" key="7">
    <source>
        <dbReference type="SMART" id="SM00968"/>
    </source>
</evidence>
<feature type="coiled-coil region" evidence="6">
    <location>
        <begin position="778"/>
        <end position="861"/>
    </location>
</feature>
<dbReference type="Gene3D" id="3.40.50.300">
    <property type="entry name" value="P-loop containing nucleotide triphosphate hydrolases"/>
    <property type="match status" value="2"/>
</dbReference>
<feature type="coiled-coil region" evidence="6">
    <location>
        <begin position="283"/>
        <end position="373"/>
    </location>
</feature>
<protein>
    <recommendedName>
        <fullName evidence="6">Chromosome partition protein Smc</fullName>
    </recommendedName>
</protein>
<dbReference type="Gene3D" id="3.30.70.1620">
    <property type="match status" value="1"/>
</dbReference>
<dbReference type="HAMAP" id="MF_01894">
    <property type="entry name" value="Smc_prok"/>
    <property type="match status" value="1"/>
</dbReference>
<comment type="domain">
    <text evidence="6">Contains large globular domains required for ATP hydrolysis at each terminus and a third globular domain forming a flexible hinge near the middle of the molecule. These domains are separated by coiled-coil structures.</text>
</comment>
<gene>
    <name evidence="8" type="primary">smc_2</name>
    <name evidence="6" type="synonym">smc</name>
    <name evidence="8" type="ORF">BACCIP111895_00426</name>
</gene>
<dbReference type="SUPFAM" id="SSF52540">
    <property type="entry name" value="P-loop containing nucleoside triphosphate hydrolases"/>
    <property type="match status" value="1"/>
</dbReference>
<dbReference type="SMART" id="SM00968">
    <property type="entry name" value="SMC_hinge"/>
    <property type="match status" value="1"/>
</dbReference>
<comment type="similarity">
    <text evidence="6">Belongs to the SMC family.</text>
</comment>
<keyword evidence="4 6" id="KW-0175">Coiled coil</keyword>
<name>A0ABN8KIM7_9BACI</name>
<dbReference type="InterPro" id="IPR011890">
    <property type="entry name" value="SMC_prok"/>
</dbReference>
<feature type="coiled-coil region" evidence="6">
    <location>
        <begin position="673"/>
        <end position="728"/>
    </location>
</feature>
<accession>A0ABN8KIM7</accession>
<keyword evidence="3 6" id="KW-0067">ATP-binding</keyword>
<evidence type="ECO:0000256" key="3">
    <source>
        <dbReference type="ARBA" id="ARBA00022840"/>
    </source>
</evidence>
<dbReference type="InterPro" id="IPR024704">
    <property type="entry name" value="SMC"/>
</dbReference>
<comment type="subunit">
    <text evidence="6">Homodimer.</text>
</comment>
<feature type="domain" description="SMC hinge" evidence="7">
    <location>
        <begin position="519"/>
        <end position="638"/>
    </location>
</feature>
<evidence type="ECO:0000256" key="1">
    <source>
        <dbReference type="ARBA" id="ARBA00022490"/>
    </source>
</evidence>
<evidence type="ECO:0000256" key="6">
    <source>
        <dbReference type="HAMAP-Rule" id="MF_01894"/>
    </source>
</evidence>
<organism evidence="8 9">
    <name type="scientific">Neobacillus rhizosphaerae</name>
    <dbReference type="NCBI Taxonomy" id="2880965"/>
    <lineage>
        <taxon>Bacteria</taxon>
        <taxon>Bacillati</taxon>
        <taxon>Bacillota</taxon>
        <taxon>Bacilli</taxon>
        <taxon>Bacillales</taxon>
        <taxon>Bacillaceae</taxon>
        <taxon>Neobacillus</taxon>
    </lineage>
</organism>
<dbReference type="PIRSF" id="PIRSF005719">
    <property type="entry name" value="SMC"/>
    <property type="match status" value="1"/>
</dbReference>
<comment type="caution">
    <text evidence="8">The sequence shown here is derived from an EMBL/GenBank/DDBJ whole genome shotgun (WGS) entry which is preliminary data.</text>
</comment>
<feature type="coiled-coil region" evidence="6">
    <location>
        <begin position="995"/>
        <end position="1025"/>
    </location>
</feature>
<dbReference type="Pfam" id="PF06470">
    <property type="entry name" value="SMC_hinge"/>
    <property type="match status" value="1"/>
</dbReference>
<dbReference type="PANTHER" id="PTHR43977">
    <property type="entry name" value="STRUCTURAL MAINTENANCE OF CHROMOSOMES PROTEIN 3"/>
    <property type="match status" value="1"/>
</dbReference>
<dbReference type="Gene3D" id="1.20.1060.20">
    <property type="match status" value="1"/>
</dbReference>